<evidence type="ECO:0000256" key="1">
    <source>
        <dbReference type="SAM" id="Coils"/>
    </source>
</evidence>
<feature type="coiled-coil region" evidence="1">
    <location>
        <begin position="179"/>
        <end position="213"/>
    </location>
</feature>
<keyword evidence="5" id="KW-1185">Reference proteome</keyword>
<feature type="region of interest" description="Disordered" evidence="2">
    <location>
        <begin position="486"/>
        <end position="511"/>
    </location>
</feature>
<dbReference type="InterPro" id="IPR013103">
    <property type="entry name" value="RVT_2"/>
</dbReference>
<dbReference type="Gene3D" id="3.30.420.10">
    <property type="entry name" value="Ribonuclease H-like superfamily/Ribonuclease H"/>
    <property type="match status" value="1"/>
</dbReference>
<reference evidence="4 5" key="1">
    <citation type="submission" date="2016-02" db="EMBL/GenBank/DDBJ databases">
        <title>Genome analysis of coral dinoflagellate symbionts highlights evolutionary adaptations to a symbiotic lifestyle.</title>
        <authorList>
            <person name="Aranda M."/>
            <person name="Li Y."/>
            <person name="Liew Y.J."/>
            <person name="Baumgarten S."/>
            <person name="Simakov O."/>
            <person name="Wilson M."/>
            <person name="Piel J."/>
            <person name="Ashoor H."/>
            <person name="Bougouffa S."/>
            <person name="Bajic V.B."/>
            <person name="Ryu T."/>
            <person name="Ravasi T."/>
            <person name="Bayer T."/>
            <person name="Micklem G."/>
            <person name="Kim H."/>
            <person name="Bhak J."/>
            <person name="Lajeunesse T.C."/>
            <person name="Voolstra C.R."/>
        </authorList>
    </citation>
    <scope>NUCLEOTIDE SEQUENCE [LARGE SCALE GENOMIC DNA]</scope>
    <source>
        <strain evidence="4 5">CCMP2467</strain>
    </source>
</reference>
<organism evidence="4 5">
    <name type="scientific">Symbiodinium microadriaticum</name>
    <name type="common">Dinoflagellate</name>
    <name type="synonym">Zooxanthella microadriatica</name>
    <dbReference type="NCBI Taxonomy" id="2951"/>
    <lineage>
        <taxon>Eukaryota</taxon>
        <taxon>Sar</taxon>
        <taxon>Alveolata</taxon>
        <taxon>Dinophyceae</taxon>
        <taxon>Suessiales</taxon>
        <taxon>Symbiodiniaceae</taxon>
        <taxon>Symbiodinium</taxon>
    </lineage>
</organism>
<feature type="compositionally biased region" description="Low complexity" evidence="2">
    <location>
        <begin position="2046"/>
        <end position="2065"/>
    </location>
</feature>
<feature type="compositionally biased region" description="Basic residues" evidence="2">
    <location>
        <begin position="652"/>
        <end position="662"/>
    </location>
</feature>
<feature type="region of interest" description="Disordered" evidence="2">
    <location>
        <begin position="2026"/>
        <end position="2122"/>
    </location>
</feature>
<feature type="region of interest" description="Disordered" evidence="2">
    <location>
        <begin position="83"/>
        <end position="177"/>
    </location>
</feature>
<dbReference type="GO" id="GO:0003676">
    <property type="term" value="F:nucleic acid binding"/>
    <property type="evidence" value="ECO:0007669"/>
    <property type="project" value="InterPro"/>
</dbReference>
<dbReference type="Pfam" id="PF07727">
    <property type="entry name" value="RVT_2"/>
    <property type="match status" value="1"/>
</dbReference>
<dbReference type="GO" id="GO:0015074">
    <property type="term" value="P:DNA integration"/>
    <property type="evidence" value="ECO:0007669"/>
    <property type="project" value="InterPro"/>
</dbReference>
<dbReference type="OrthoDB" id="430476at2759"/>
<evidence type="ECO:0000259" key="3">
    <source>
        <dbReference type="PROSITE" id="PS50994"/>
    </source>
</evidence>
<feature type="compositionally biased region" description="Acidic residues" evidence="2">
    <location>
        <begin position="165"/>
        <end position="177"/>
    </location>
</feature>
<comment type="caution">
    <text evidence="4">The sequence shown here is derived from an EMBL/GenBank/DDBJ whole genome shotgun (WGS) entry which is preliminary data.</text>
</comment>
<feature type="region of interest" description="Disordered" evidence="2">
    <location>
        <begin position="633"/>
        <end position="667"/>
    </location>
</feature>
<name>A0A1Q9C4V3_SYMMI</name>
<dbReference type="SUPFAM" id="SSF53098">
    <property type="entry name" value="Ribonuclease H-like"/>
    <property type="match status" value="1"/>
</dbReference>
<feature type="domain" description="Integrase catalytic" evidence="3">
    <location>
        <begin position="1696"/>
        <end position="1871"/>
    </location>
</feature>
<dbReference type="Proteomes" id="UP000186817">
    <property type="component" value="Unassembled WGS sequence"/>
</dbReference>
<evidence type="ECO:0000313" key="5">
    <source>
        <dbReference type="Proteomes" id="UP000186817"/>
    </source>
</evidence>
<proteinExistence type="predicted"/>
<feature type="region of interest" description="Disordered" evidence="2">
    <location>
        <begin position="232"/>
        <end position="290"/>
    </location>
</feature>
<protein>
    <submittedName>
        <fullName evidence="4">Copia protein</fullName>
    </submittedName>
</protein>
<dbReference type="InterPro" id="IPR012337">
    <property type="entry name" value="RNaseH-like_sf"/>
</dbReference>
<feature type="coiled-coil region" evidence="1">
    <location>
        <begin position="2976"/>
        <end position="3003"/>
    </location>
</feature>
<sequence length="3161" mass="348569">MLTALPDFAGVRDGLETGDSIPRCILVLMCKEMWDEAGRIDLDEALRLADPAAKRLKDETGEYRRLQEEARAEALSALVAAPSPYSDKVSSSERPTLPQVLRVRRPGSRQEDGDQAQTVHIRKWDVEPDEPVVNVGSTAEDAEGQGSPSPEERGLQGLSQYASDESSEEEIDSDDEREVVQKIRHMVNLKEENKELREQLKKAKQRITQLGVSRKGEGLLEALASFSHSHSVGDQLSVPASPWGPETPNARGSETRTSKRPGTPTRKPACQPGSARGARSTPHEDGSSYHWAADFPHPPLSRCLVAMSRLDVDRYGVPQYGGEPELYEEYAERCWDLWFGREGHDTQDSAGKPSDKGLRLLLQTLKDNIAQEAPVKTNELFFQAFYSPLVWRMPAETMQQYIVRREQDFKRLEEVLAGAKIPDHIRAMMLLAFGGLDSREQLNVLASVNNEYDFKKIGHALRIQYPTCSGKPVYRKDYLGCHRAPAAPVPTGKGRPKPFLQKSPKGKSRGYALVADEEEEHEGEEAFLDEADQDYDEDAYEAAEASDDDPLEALVQEYDFTEDPEYAEALATVIQKRKGSGSPGNGGSQTFPFRAKGEMTLDQKAKETRRNAVKFLKTVTPCTVCGQKGHWAGDAECPQAGRKKGGAAGQSPKRKPFAKKKPSAPSSFFVDGTEGEDANFEAEVFLTTVAVPPPTKFGTFSNMFELAGAEAESFMVLRAPDLCEHATYNGGEEKKFHRSANGHVRQVLCKESECDRAVIQANRKEPTEMWKFLTLVALGTIWGKKARHRVWLQTLHHAELEAAELKKPSPATFTVRLQMEPQRRAEPAISSTGPWQLVGENQGYSTPSSLPSTSSTAAPVARIVRHDTMEQKIWVYGVCVSASLELPPFPQLAAEDLDILQPVPADEHVLGTSSPFAGRLYVDVASSSECSWWCTQVIGFALGNHPMRPDIYAFGFYLYGRLTLIREAVVRMQGAGTDPRKRVHRPEDMVSTRQLRVPVAMDPQRLDITTEQDCDVMMVVPGSPSDSGGEEVIPHSYVASELDPPGLAILDSGCTKTMHGAAWAKRFEAELEKLGLNFEVRHKTQTFKGVGGHIQSDVVKVYPVGLAKVHGEMCSSEAPVPLPLLLSRPFMEEMGTVMDIGRGTVSFAALGVKDLPLVKTSRGHLAVDLLDFDRASLSDNEFSQPGAEDHEEEQTLFSAPAGRDTGASTTGQHLTPEEIAELQDRYLADGGPDDSSSIPEGWNPDDWNDHLDHLHLLRQDVENWEAEGGPRLDGLLLEDVTEDVNYFEEAMGDTKNAFRKVTNRKGKKLEALNSALESDDFVFRRVLSGKAQVPNRPRVGKTWVKQLFGLGSGLSLLCVLAGMAVASLSDHDGTFNFKAKGQIHNDFQVEDPYVTISFLPLAFELSASGRLAVMTPGQTSKDYEKRTQFVEKVLVSRVRAQRHVILACPQHWAYDHGPENDEIYKMIEAGDLVAFSAGGSSGLSFLTSLVTLEFALQSWTGLGEQGKGEHDLYHKILDAVVQQAVVEESAVAGTRGEVAEAFPLTELPGRRALKRKRTGRVATLTEQYNAPPVYIRPGDVEPVVPDDSTDRTLAELIGEPTGAEHLRYAADGDDDSHRAIMAEQLDPVLSMTEAERRRRWLALDPDLRKILRQLHVQFGHPTNTTLQRILRRQGARPAAIKGVDFMSCDACGESMRRKRPKPVKLPGKYEFNAHVQVDVFYARDLKNVLYSFLNIVCEATGFQVVSCMGTSQGPPSSSAVLRHFLTSWSNWAGLPGSMQVDRGKEFMARFAGYLKRFGVELEVMPLESPWKSGKVEKAGGLWKDILAKVVHETQVEDLRDMTMATAIVTQVRNSFPRSSGYSPVQWVLGKPEARIPGSLLLDSERERLEVLEAAEDPSSLMARNLAMREAARVAQIRLDNDGRVRRALLHQAAPTRGASRTYRWHGPARVIGVELRNQNRLEQPDPATEGGQPHSYWLRYGGSVILVTGEQLRFASEDELLVAHSVPQEALAPAYARGARGYMDLRPPPSATGLPAPVLTTPGPPRASAATSAPTSAPTTTAPPSALVPGTGIVVSPELLPPVPEGDEGLLDQPDQEQGAGQEVPPEPPQNPRTGEGATDTDVNMHRRLMSLVVFSLTLTAWMVIDLFVVPGRNHIWWMAKEEYELDTTDEEEEEESLMSTASPADVFLTGKAVRSEIRIKDLSPEEKKKFEASMAKEWSSWEKFNAVEVLTPDQVAQLPKDVRIIGTRWVHTDKNQKQRLLALHVRGKTGKTKEQVMKEYPFAAKSRLVVQGHQEDSRDIRSDSPTASLLAFNLLSAVAVMNGWEVAASDASTAYLQSQGISRLLILRTPRPPPPGLGPHDLLRAKGSIYGTRDAGRQWWKKLHRTLRKHGWRMSAIEAALFILSDGSRLLGVMISHVDDLYSTGQGKAYEGTLRELEGELHLTVKRGSFRFCGKNVKQVDGEIALDQMDAIEGIDYMVLPTDRRKCPNSPLTEAEKTAFRGLIGQMGWVVRQSRPDLMVNVSIAAQSVSKPTVADVVRLNRAVKMLKDSSEARWCFKKSDLKLADAVVFVFADSSFANVEGSKSQCGYIAGLTSPDIVDGGPVPVYVLEAFSGSIKRVCRSTLAAEANGFLSGVEAGEYLRSLVMELLHPDVALRDLDQLYLKKKIMCFTDARSLEQTLNKDAGQPQDKRVRILIAQVREMIGENTYDDDAPGFATWVDTSQMLADVLTKENCDREPLLQALAEGEWQLNPSDAARERKLLVRAGRHSRKAAKQARAEDGRLYGRTSDRCGQGVCQLALSDLTRLDGDADESFQAATRAQNLFHGAEDRERLPVSREISGPAGALCRKAQAMLELAEDIEALRAAEKAVNLCHLSFRKAWEAQALVVLAKAKLVVCEEGDINHTIVKVTQLAAERVAQQRPHHRVLMAEALLTMSLALIRSEGLRSALQAARDAQVFFSKAGQASRAARAQLALAEAEVGLGRATQAKEDAEEAAKILKEIEDFNGQDRALDILDAAHQALGLPTRADIAAEEQRKRQEKLRLQQQQWALQYYQQQQQGGGGAPPPMMPQMMPSMEMQAAPRASSVEKAPIERESSPLLLQAGMDSGTIKSKVNQIASAIMGSDEDFEADTPLMEAGLTSNTAVLLRDELTKDLRLWKV</sequence>
<evidence type="ECO:0000256" key="2">
    <source>
        <dbReference type="SAM" id="MobiDB-lite"/>
    </source>
</evidence>
<dbReference type="EMBL" id="LSRX01001686">
    <property type="protein sequence ID" value="OLP77952.1"/>
    <property type="molecule type" value="Genomic_DNA"/>
</dbReference>
<keyword evidence="1" id="KW-0175">Coiled coil</keyword>
<dbReference type="InterPro" id="IPR036397">
    <property type="entry name" value="RNaseH_sf"/>
</dbReference>
<dbReference type="InterPro" id="IPR001584">
    <property type="entry name" value="Integrase_cat-core"/>
</dbReference>
<evidence type="ECO:0000313" key="4">
    <source>
        <dbReference type="EMBL" id="OLP77952.1"/>
    </source>
</evidence>
<gene>
    <name evidence="4" type="primary">GIP</name>
    <name evidence="4" type="ORF">AK812_SmicGene41929</name>
</gene>
<accession>A0A1Q9C4V3</accession>
<dbReference type="PROSITE" id="PS50994">
    <property type="entry name" value="INTEGRASE"/>
    <property type="match status" value="1"/>
</dbReference>